<evidence type="ECO:0000313" key="1">
    <source>
        <dbReference type="EMBL" id="MBE3607641.1"/>
    </source>
</evidence>
<comment type="caution">
    <text evidence="1">The sequence shown here is derived from an EMBL/GenBank/DDBJ whole genome shotgun (WGS) entry which is preliminary data.</text>
</comment>
<reference evidence="1 2" key="1">
    <citation type="submission" date="2015-08" db="EMBL/GenBank/DDBJ databases">
        <title>Comparative genomics of the Campylobacter concisus group.</title>
        <authorList>
            <person name="Yee E."/>
            <person name="Chapman M.H."/>
            <person name="Huynh S."/>
            <person name="Bono J.L."/>
            <person name="On S.L."/>
            <person name="St Leger J."/>
            <person name="Foster G."/>
            <person name="Parker C.T."/>
            <person name="Miller W.G."/>
        </authorList>
    </citation>
    <scope>NUCLEOTIDE SEQUENCE [LARGE SCALE GENOMIC DNA]</scope>
    <source>
        <strain evidence="1 2">RM9337</strain>
    </source>
</reference>
<proteinExistence type="predicted"/>
<protein>
    <recommendedName>
        <fullName evidence="3">Nitrate reductase accessory protein</fullName>
    </recommendedName>
</protein>
<gene>
    <name evidence="1" type="ORF">CCAL9337_02705</name>
</gene>
<dbReference type="Proteomes" id="UP000650616">
    <property type="component" value="Unassembled WGS sequence"/>
</dbReference>
<keyword evidence="2" id="KW-1185">Reference proteome</keyword>
<dbReference type="AlphaFoldDB" id="A0AAW3ZUS8"/>
<organism evidence="1 2">
    <name type="scientific">Campylobacter californiensis</name>
    <dbReference type="NCBI Taxonomy" id="1032243"/>
    <lineage>
        <taxon>Bacteria</taxon>
        <taxon>Pseudomonadati</taxon>
        <taxon>Campylobacterota</taxon>
        <taxon>Epsilonproteobacteria</taxon>
        <taxon>Campylobacterales</taxon>
        <taxon>Campylobacteraceae</taxon>
        <taxon>Campylobacter</taxon>
    </lineage>
</organism>
<accession>A0AAW3ZUS8</accession>
<dbReference type="Gene3D" id="2.130.10.10">
    <property type="entry name" value="YVTN repeat-like/Quinoprotein amine dehydrogenase"/>
    <property type="match status" value="1"/>
</dbReference>
<sequence length="291" mass="32390">MKKIFYMIIFSSLLFANSSQHLEITSGDIGGCAYSQNGDLLAVFDNQNLLKIINLNMQDEVGIIKGKRLTSASFDKDSLYVGTNDGEILKFNQNGTHDKSVFDASSFGLDTSISYLKFKNNKLYAFVGKNTFISYDVATGKLHTIKLDKIYRVSSCIILDDRAIVTGWDRSVYEINLTNLQAKELFRTKSVVLSSQELLGDVVFGLANGEILTLKDGSYIKISDFGVKSLALIDDEIYMGLKNGEIYKSDLKFKDIKIYGANPDTVVKIFGHNKSIVVVMLNGKVKFNNKS</sequence>
<dbReference type="EMBL" id="LIWG01000002">
    <property type="protein sequence ID" value="MBE3607641.1"/>
    <property type="molecule type" value="Genomic_DNA"/>
</dbReference>
<evidence type="ECO:0000313" key="2">
    <source>
        <dbReference type="Proteomes" id="UP000650616"/>
    </source>
</evidence>
<name>A0AAW3ZUS8_9BACT</name>
<dbReference type="RefSeq" id="WP_170015627.1">
    <property type="nucleotide sequence ID" value="NZ_CP012545.1"/>
</dbReference>
<dbReference type="InterPro" id="IPR015943">
    <property type="entry name" value="WD40/YVTN_repeat-like_dom_sf"/>
</dbReference>
<dbReference type="SUPFAM" id="SSF69322">
    <property type="entry name" value="Tricorn protease domain 2"/>
    <property type="match status" value="1"/>
</dbReference>
<evidence type="ECO:0008006" key="3">
    <source>
        <dbReference type="Google" id="ProtNLM"/>
    </source>
</evidence>